<evidence type="ECO:0000313" key="2">
    <source>
        <dbReference type="Proteomes" id="UP000027153"/>
    </source>
</evidence>
<dbReference type="GO" id="GO:0005198">
    <property type="term" value="F:structural molecule activity"/>
    <property type="evidence" value="ECO:0007669"/>
    <property type="project" value="InterPro"/>
</dbReference>
<comment type="caution">
    <text evidence="1">The sequence shown here is derived from an EMBL/GenBank/DDBJ whole genome shotgun (WGS) entry which is preliminary data.</text>
</comment>
<dbReference type="EMBL" id="JMIY01000007">
    <property type="protein sequence ID" value="KCZ70553.1"/>
    <property type="molecule type" value="Genomic_DNA"/>
</dbReference>
<keyword evidence="2" id="KW-1185">Reference proteome</keyword>
<accession>A0A062V1Q0</accession>
<dbReference type="PATRIC" id="fig|1392998.3.peg.2875"/>
<dbReference type="InterPro" id="IPR011747">
    <property type="entry name" value="CHP02241"/>
</dbReference>
<organism evidence="1 2">
    <name type="scientific">Candidatus Methanoperedens nitratireducens</name>
    <dbReference type="NCBI Taxonomy" id="1392998"/>
    <lineage>
        <taxon>Archaea</taxon>
        <taxon>Methanobacteriati</taxon>
        <taxon>Methanobacteriota</taxon>
        <taxon>Stenosarchaea group</taxon>
        <taxon>Methanomicrobia</taxon>
        <taxon>Methanosarcinales</taxon>
        <taxon>ANME-2 cluster</taxon>
        <taxon>Candidatus Methanoperedentaceae</taxon>
        <taxon>Candidatus Methanoperedens</taxon>
    </lineage>
</organism>
<gene>
    <name evidence="1" type="ORF">ANME2D_02573</name>
</gene>
<dbReference type="PANTHER" id="PTHR38009">
    <property type="entry name" value="CONSERVED HYPOTHETICAL PHAGE TAIL PROTEIN"/>
    <property type="match status" value="1"/>
</dbReference>
<dbReference type="AlphaFoldDB" id="A0A062V1Q0"/>
<dbReference type="Proteomes" id="UP000027153">
    <property type="component" value="Unassembled WGS sequence"/>
</dbReference>
<dbReference type="PANTHER" id="PTHR38009:SF1">
    <property type="entry name" value="CONSERVED HYPOTHETICAL PHAGE TAIL PROTEIN"/>
    <property type="match status" value="1"/>
</dbReference>
<reference evidence="1 2" key="1">
    <citation type="journal article" date="2013" name="Nature">
        <title>Anaerobic oxidation of methane coupled to nitrate reduction in a novel archaeal lineage.</title>
        <authorList>
            <person name="Haroon M.F."/>
            <person name="Hu S."/>
            <person name="Shi Y."/>
            <person name="Imelfort M."/>
            <person name="Keller J."/>
            <person name="Hugenholtz P."/>
            <person name="Yuan Z."/>
            <person name="Tyson G.W."/>
        </authorList>
    </citation>
    <scope>NUCLEOTIDE SEQUENCE [LARGE SCALE GENOMIC DNA]</scope>
    <source>
        <strain evidence="1 2">ANME-2d</strain>
    </source>
</reference>
<dbReference type="OrthoDB" id="141786at2157"/>
<proteinExistence type="predicted"/>
<dbReference type="NCBIfam" id="TIGR02241">
    <property type="entry name" value="conserved hypothetical phage tail region protein"/>
    <property type="match status" value="1"/>
</dbReference>
<evidence type="ECO:0000313" key="1">
    <source>
        <dbReference type="EMBL" id="KCZ70553.1"/>
    </source>
</evidence>
<protein>
    <submittedName>
        <fullName evidence="1">Conserved hypothetical phage tail region protein</fullName>
    </submittedName>
</protein>
<dbReference type="Pfam" id="PF06841">
    <property type="entry name" value="Phage_T4_gp19"/>
    <property type="match status" value="1"/>
</dbReference>
<dbReference type="InterPro" id="IPR010667">
    <property type="entry name" value="Phage_T4_Gp19"/>
</dbReference>
<sequence length="177" mass="19366">MPAFGANIAIGVAKRALGVRLDPYSAYNFLVEIDGIIAGGFTEVSGLSIQINTESKMFGGENDREYKFVTGVKYSDITLKHGLTDLDLLWNWYEEVINGNINRKNGTIYLLDHSGLPAMWWDFYEAYPIKWDGPTFNASSNTVATETLVLSHTKLTKPKASQVISAIRGAASAGGIL</sequence>
<name>A0A062V1Q0_9EURY</name>
<dbReference type="RefSeq" id="WP_048092236.1">
    <property type="nucleotide sequence ID" value="NZ_JMIY01000007.1"/>
</dbReference>